<evidence type="ECO:0000256" key="2">
    <source>
        <dbReference type="SAM" id="Phobius"/>
    </source>
</evidence>
<dbReference type="EMBL" id="CP022753">
    <property type="protein sequence ID" value="ASU82951.1"/>
    <property type="molecule type" value="Genomic_DNA"/>
</dbReference>
<proteinExistence type="predicted"/>
<accession>A0A223S4C5</accession>
<protein>
    <recommendedName>
        <fullName evidence="5">TIGR04222 domain-containing membrane protein</fullName>
    </recommendedName>
</protein>
<dbReference type="AlphaFoldDB" id="A0A223S4C5"/>
<gene>
    <name evidence="3" type="ORF">CDO52_09240</name>
</gene>
<keyword evidence="2" id="KW-0472">Membrane</keyword>
<dbReference type="NCBIfam" id="TIGR04222">
    <property type="entry name" value="near_uncomplex"/>
    <property type="match status" value="1"/>
</dbReference>
<dbReference type="KEGG" id="ngv:CDO52_09240"/>
<keyword evidence="2" id="KW-1133">Transmembrane helix</keyword>
<feature type="compositionally biased region" description="Gly residues" evidence="1">
    <location>
        <begin position="442"/>
        <end position="477"/>
    </location>
</feature>
<name>A0A223S4C5_9ACTN</name>
<reference evidence="3 4" key="1">
    <citation type="submission" date="2017-08" db="EMBL/GenBank/DDBJ databases">
        <title>The complete genome sequence of Nocardiopsis gilva YIM 90087.</title>
        <authorList>
            <person name="Yin M."/>
            <person name="Tang S."/>
        </authorList>
    </citation>
    <scope>NUCLEOTIDE SEQUENCE [LARGE SCALE GENOMIC DNA]</scope>
    <source>
        <strain evidence="3 4">YIM 90087</strain>
    </source>
</reference>
<dbReference type="InterPro" id="IPR026467">
    <property type="entry name" value="Ser/Gly_Cys_C_dom"/>
</dbReference>
<evidence type="ECO:0000313" key="4">
    <source>
        <dbReference type="Proteomes" id="UP000215005"/>
    </source>
</evidence>
<keyword evidence="2" id="KW-0812">Transmembrane</keyword>
<feature type="transmembrane region" description="Helical" evidence="2">
    <location>
        <begin position="284"/>
        <end position="303"/>
    </location>
</feature>
<dbReference type="Proteomes" id="UP000215005">
    <property type="component" value="Chromosome"/>
</dbReference>
<sequence length="477" mass="49678">MLDSLQAAGADWAGEGGVHGRGQEGGGERTRAYGEETLAGEGHGRCYRRQGGPGSDLGLNGGGIPAYVWFARPRRMIDCGAESRFHLRGGENRSGDDVRLWFPFVEVRSRRGGLVTDPYGYIPIVILASEILVIVVVLGIFEMRGFLVHRALCQEESPVSFPNADKLSPTELACLAGGRRRMAEVALTGMYLRGRIRRQDDGTFTVVGPRQPRVGEDDPMERAILRELRTAQSSSANRLIRAAMAASDRRSVRQRLAGLGLLAESAELERALHMRVWTLNLLKWIGYVGLLGLVAGGVVYVAAGDSWTRDMAAQTLGFGAALAVSWAILRVLGAITGGDLTSRTAAGDELLTQARERYVAPGSDADRRLALEDALRFTALRGFADMRRMPARSCADPDPAPRLVTENLGQGDPGGSDAVGISGLCGFAADCAVSAGSSSGADSGGGAGSSGGSGGTGGEAGGDSGGGGESGGGGGGD</sequence>
<keyword evidence="4" id="KW-1185">Reference proteome</keyword>
<feature type="transmembrane region" description="Helical" evidence="2">
    <location>
        <begin position="119"/>
        <end position="141"/>
    </location>
</feature>
<feature type="region of interest" description="Disordered" evidence="1">
    <location>
        <begin position="434"/>
        <end position="477"/>
    </location>
</feature>
<evidence type="ECO:0000313" key="3">
    <source>
        <dbReference type="EMBL" id="ASU82951.1"/>
    </source>
</evidence>
<evidence type="ECO:0008006" key="5">
    <source>
        <dbReference type="Google" id="ProtNLM"/>
    </source>
</evidence>
<feature type="transmembrane region" description="Helical" evidence="2">
    <location>
        <begin position="315"/>
        <end position="333"/>
    </location>
</feature>
<organism evidence="3 4">
    <name type="scientific">Nocardiopsis gilva YIM 90087</name>
    <dbReference type="NCBI Taxonomy" id="1235441"/>
    <lineage>
        <taxon>Bacteria</taxon>
        <taxon>Bacillati</taxon>
        <taxon>Actinomycetota</taxon>
        <taxon>Actinomycetes</taxon>
        <taxon>Streptosporangiales</taxon>
        <taxon>Nocardiopsidaceae</taxon>
        <taxon>Nocardiopsis</taxon>
    </lineage>
</organism>
<evidence type="ECO:0000256" key="1">
    <source>
        <dbReference type="SAM" id="MobiDB-lite"/>
    </source>
</evidence>
<feature type="region of interest" description="Disordered" evidence="1">
    <location>
        <begin position="390"/>
        <end position="415"/>
    </location>
</feature>